<evidence type="ECO:0000313" key="1">
    <source>
        <dbReference type="EMBL" id="MBC8527931.1"/>
    </source>
</evidence>
<gene>
    <name evidence="1" type="ORF">H8699_00575</name>
</gene>
<dbReference type="RefSeq" id="WP_249284006.1">
    <property type="nucleotide sequence ID" value="NZ_JACRSO010000001.1"/>
</dbReference>
<reference evidence="1" key="1">
    <citation type="submission" date="2020-08" db="EMBL/GenBank/DDBJ databases">
        <title>Genome public.</title>
        <authorList>
            <person name="Liu C."/>
            <person name="Sun Q."/>
        </authorList>
    </citation>
    <scope>NUCLEOTIDE SEQUENCE</scope>
    <source>
        <strain evidence="1">NSJ-44</strain>
    </source>
</reference>
<dbReference type="AlphaFoldDB" id="A0A926HMB3"/>
<proteinExistence type="predicted"/>
<dbReference type="EMBL" id="JACRSO010000001">
    <property type="protein sequence ID" value="MBC8527931.1"/>
    <property type="molecule type" value="Genomic_DNA"/>
</dbReference>
<dbReference type="Proteomes" id="UP000654279">
    <property type="component" value="Unassembled WGS sequence"/>
</dbReference>
<accession>A0A926HMB3</accession>
<keyword evidence="2" id="KW-1185">Reference proteome</keyword>
<protein>
    <recommendedName>
        <fullName evidence="3">DUF2383 domain-containing protein</fullName>
    </recommendedName>
</protein>
<evidence type="ECO:0000313" key="2">
    <source>
        <dbReference type="Proteomes" id="UP000654279"/>
    </source>
</evidence>
<sequence length="145" mass="16459">MMYNDEEMLNFVYQNTEMGLEGISHLVERLEPEAHGFNGALHAQQKEYHSLLHACEDMLDERNVQIQPVSAMAKASSHVMASAKTMVDRSPEKMAEMMAQGNAMGIIKATQHLKAYDGQDERVRDIANKLLETEKANFNEMLKFL</sequence>
<organism evidence="1 2">
    <name type="scientific">Luoshenia tenuis</name>
    <dbReference type="NCBI Taxonomy" id="2763654"/>
    <lineage>
        <taxon>Bacteria</taxon>
        <taxon>Bacillati</taxon>
        <taxon>Bacillota</taxon>
        <taxon>Clostridia</taxon>
        <taxon>Christensenellales</taxon>
        <taxon>Christensenellaceae</taxon>
        <taxon>Luoshenia</taxon>
    </lineage>
</organism>
<evidence type="ECO:0008006" key="3">
    <source>
        <dbReference type="Google" id="ProtNLM"/>
    </source>
</evidence>
<name>A0A926HMB3_9FIRM</name>
<comment type="caution">
    <text evidence="1">The sequence shown here is derived from an EMBL/GenBank/DDBJ whole genome shotgun (WGS) entry which is preliminary data.</text>
</comment>